<organism evidence="2 3">
    <name type="scientific">Flavobacterium litorale</name>
    <dbReference type="NCBI Taxonomy" id="2856519"/>
    <lineage>
        <taxon>Bacteria</taxon>
        <taxon>Pseudomonadati</taxon>
        <taxon>Bacteroidota</taxon>
        <taxon>Flavobacteriia</taxon>
        <taxon>Flavobacteriales</taxon>
        <taxon>Flavobacteriaceae</taxon>
        <taxon>Flavobacterium</taxon>
    </lineage>
</organism>
<dbReference type="RefSeq" id="WP_220641682.1">
    <property type="nucleotide sequence ID" value="NZ_CP080429.1"/>
</dbReference>
<evidence type="ECO:0000313" key="2">
    <source>
        <dbReference type="EMBL" id="QYJ69347.1"/>
    </source>
</evidence>
<keyword evidence="1" id="KW-0732">Signal</keyword>
<dbReference type="InterPro" id="IPR046601">
    <property type="entry name" value="DUF6660"/>
</dbReference>
<dbReference type="Proteomes" id="UP000825381">
    <property type="component" value="Chromosome"/>
</dbReference>
<feature type="signal peptide" evidence="1">
    <location>
        <begin position="1"/>
        <end position="17"/>
    </location>
</feature>
<accession>A0ABX8V9Z9</accession>
<dbReference type="EMBL" id="CP080429">
    <property type="protein sequence ID" value="QYJ69347.1"/>
    <property type="molecule type" value="Genomic_DNA"/>
</dbReference>
<protein>
    <recommendedName>
        <fullName evidence="4">DUF4773 domain-containing protein</fullName>
    </recommendedName>
</protein>
<dbReference type="Pfam" id="PF20365">
    <property type="entry name" value="DUF6660"/>
    <property type="match status" value="1"/>
</dbReference>
<name>A0ABX8V9Z9_9FLAO</name>
<evidence type="ECO:0008006" key="4">
    <source>
        <dbReference type="Google" id="ProtNLM"/>
    </source>
</evidence>
<reference evidence="2 3" key="1">
    <citation type="submission" date="2021-07" db="EMBL/GenBank/DDBJ databases">
        <title>Flavobacterium WSW3-B6 sp.nov, isolated from seaweed.</title>
        <authorList>
            <person name="Muhammad N."/>
            <person name="Ho H."/>
            <person name="Lee Y.-J."/>
            <person name="Nguyen T."/>
            <person name="Ho J."/>
            <person name="Kim S.-G."/>
        </authorList>
    </citation>
    <scope>NUCLEOTIDE SEQUENCE [LARGE SCALE GENOMIC DNA]</scope>
    <source>
        <strain evidence="2 3">WSW3-B6</strain>
    </source>
</reference>
<sequence>MKIVTLILSFYILALNALPCSDTEVSVNNSQIEFVMDVDMDDSHNDVTDFCSPFCTCHCCHVHTVHFEIPDFEPLITEVSLESCIHFDNVSKEFIHSLLQPPQV</sequence>
<gene>
    <name evidence="2" type="ORF">K1I41_05515</name>
</gene>
<feature type="chain" id="PRO_5045816524" description="DUF4773 domain-containing protein" evidence="1">
    <location>
        <begin position="18"/>
        <end position="104"/>
    </location>
</feature>
<proteinExistence type="predicted"/>
<evidence type="ECO:0000256" key="1">
    <source>
        <dbReference type="SAM" id="SignalP"/>
    </source>
</evidence>
<keyword evidence="3" id="KW-1185">Reference proteome</keyword>
<evidence type="ECO:0000313" key="3">
    <source>
        <dbReference type="Proteomes" id="UP000825381"/>
    </source>
</evidence>